<organism evidence="2 3">
    <name type="scientific">Candidatus Kerfeldbacteria bacterium CG08_land_8_20_14_0_20_40_16</name>
    <dbReference type="NCBI Taxonomy" id="2014244"/>
    <lineage>
        <taxon>Bacteria</taxon>
        <taxon>Candidatus Kerfeldiibacteriota</taxon>
    </lineage>
</organism>
<reference evidence="2 3" key="1">
    <citation type="submission" date="2017-09" db="EMBL/GenBank/DDBJ databases">
        <title>Depth-based differentiation of microbial function through sediment-hosted aquifers and enrichment of novel symbionts in the deep terrestrial subsurface.</title>
        <authorList>
            <person name="Probst A.J."/>
            <person name="Ladd B."/>
            <person name="Jarett J.K."/>
            <person name="Geller-Mcgrath D.E."/>
            <person name="Sieber C.M."/>
            <person name="Emerson J.B."/>
            <person name="Anantharaman K."/>
            <person name="Thomas B.C."/>
            <person name="Malmstrom R."/>
            <person name="Stieglmeier M."/>
            <person name="Klingl A."/>
            <person name="Woyke T."/>
            <person name="Ryan C.M."/>
            <person name="Banfield J.F."/>
        </authorList>
    </citation>
    <scope>NUCLEOTIDE SEQUENCE [LARGE SCALE GENOMIC DNA]</scope>
    <source>
        <strain evidence="2">CG08_land_8_20_14_0_20_40_16</strain>
    </source>
</reference>
<dbReference type="EMBL" id="PEXU01000032">
    <property type="protein sequence ID" value="PIS42597.1"/>
    <property type="molecule type" value="Genomic_DNA"/>
</dbReference>
<accession>A0A2H0YVS5</accession>
<comment type="similarity">
    <text evidence="1">Belongs to the MEMO1 family.</text>
</comment>
<name>A0A2H0YVS5_9BACT</name>
<proteinExistence type="inferred from homology"/>
<sequence length="309" mass="34727">MTAKSSHHSSLVVHSYYDQARVVLLLALTLLLTGCVRSNNPQVKGEENIADQPSAVFHRSYYLDQEFFDQSYQGIPAEAIKEKVYGGIVPHHLLASHLMAEFYQGLEEFNQPEVVVLIGPNHREVGDFDILSSRAFWKTPYGDLAPASEIINQLAVKGVVRIDERVFVEEHSISAEVAFIKKSFPESKLVPLVFRTKTTEKELGSLMELLLQILPERSLIIASVDFAHEVTSEEANELDQRSIEALQSIDPRRITEITVDSKPTISALFYYLKAKEATDSVLLQNSNAAKVLNDPSIPEVTSYITMYFR</sequence>
<dbReference type="Pfam" id="PF01875">
    <property type="entry name" value="Memo"/>
    <property type="match status" value="1"/>
</dbReference>
<dbReference type="NCBIfam" id="TIGR04336">
    <property type="entry name" value="AmmeMemoSam_B"/>
    <property type="match status" value="1"/>
</dbReference>
<evidence type="ECO:0000313" key="2">
    <source>
        <dbReference type="EMBL" id="PIS42597.1"/>
    </source>
</evidence>
<dbReference type="PANTHER" id="PTHR11060">
    <property type="entry name" value="PROTEIN MEMO1"/>
    <property type="match status" value="1"/>
</dbReference>
<dbReference type="AlphaFoldDB" id="A0A2H0YVS5"/>
<gene>
    <name evidence="2" type="primary">amrB</name>
    <name evidence="2" type="ORF">COT24_02630</name>
</gene>
<evidence type="ECO:0000313" key="3">
    <source>
        <dbReference type="Proteomes" id="UP000231542"/>
    </source>
</evidence>
<dbReference type="PROSITE" id="PS51257">
    <property type="entry name" value="PROKAR_LIPOPROTEIN"/>
    <property type="match status" value="1"/>
</dbReference>
<protein>
    <submittedName>
        <fullName evidence="2">AmmeMemoRadiSam system protein B</fullName>
    </submittedName>
</protein>
<dbReference type="Gene3D" id="3.40.830.10">
    <property type="entry name" value="LigB-like"/>
    <property type="match status" value="1"/>
</dbReference>
<dbReference type="InterPro" id="IPR002737">
    <property type="entry name" value="MEMO1_fam"/>
</dbReference>
<dbReference type="PANTHER" id="PTHR11060:SF0">
    <property type="entry name" value="PROTEIN MEMO1"/>
    <property type="match status" value="1"/>
</dbReference>
<dbReference type="Proteomes" id="UP000231542">
    <property type="component" value="Unassembled WGS sequence"/>
</dbReference>
<evidence type="ECO:0000256" key="1">
    <source>
        <dbReference type="ARBA" id="ARBA00006315"/>
    </source>
</evidence>
<dbReference type="CDD" id="cd07361">
    <property type="entry name" value="MEMO_like"/>
    <property type="match status" value="1"/>
</dbReference>
<comment type="caution">
    <text evidence="2">The sequence shown here is derived from an EMBL/GenBank/DDBJ whole genome shotgun (WGS) entry which is preliminary data.</text>
</comment>